<dbReference type="InterPro" id="IPR032259">
    <property type="entry name" value="HIBYL-CoA-H"/>
</dbReference>
<dbReference type="PANTHER" id="PTHR43176:SF3">
    <property type="entry name" value="3-HYDROXYISOBUTYRYL-COA HYDROLASE, MITOCHONDRIAL"/>
    <property type="match status" value="1"/>
</dbReference>
<name>A0A7J7KBV2_BUGNE</name>
<reference evidence="9" key="1">
    <citation type="submission" date="2020-06" db="EMBL/GenBank/DDBJ databases">
        <title>Draft genome of Bugula neritina, a colonial animal packing powerful symbionts and potential medicines.</title>
        <authorList>
            <person name="Rayko M."/>
        </authorList>
    </citation>
    <scope>NUCLEOTIDE SEQUENCE [LARGE SCALE GENOMIC DNA]</scope>
    <source>
        <strain evidence="9">Kwan_BN1</strain>
    </source>
</reference>
<evidence type="ECO:0000256" key="5">
    <source>
        <dbReference type="ARBA" id="ARBA00022801"/>
    </source>
</evidence>
<dbReference type="EMBL" id="VXIV02000832">
    <property type="protein sequence ID" value="KAF6035767.1"/>
    <property type="molecule type" value="Genomic_DNA"/>
</dbReference>
<evidence type="ECO:0000256" key="2">
    <source>
        <dbReference type="ARBA" id="ARBA00005254"/>
    </source>
</evidence>
<evidence type="ECO:0000256" key="1">
    <source>
        <dbReference type="ARBA" id="ARBA00001709"/>
    </source>
</evidence>
<dbReference type="AlphaFoldDB" id="A0A7J7KBV2"/>
<evidence type="ECO:0000259" key="8">
    <source>
        <dbReference type="Pfam" id="PF16113"/>
    </source>
</evidence>
<proteinExistence type="inferred from homology"/>
<dbReference type="InterPro" id="IPR045004">
    <property type="entry name" value="ECH_dom"/>
</dbReference>
<dbReference type="GO" id="GO:0003860">
    <property type="term" value="F:3-hydroxyisobutyryl-CoA hydrolase activity"/>
    <property type="evidence" value="ECO:0007669"/>
    <property type="project" value="UniProtKB-EC"/>
</dbReference>
<evidence type="ECO:0000256" key="4">
    <source>
        <dbReference type="ARBA" id="ARBA00016714"/>
    </source>
</evidence>
<organism evidence="9 10">
    <name type="scientific">Bugula neritina</name>
    <name type="common">Brown bryozoan</name>
    <name type="synonym">Sertularia neritina</name>
    <dbReference type="NCBI Taxonomy" id="10212"/>
    <lineage>
        <taxon>Eukaryota</taxon>
        <taxon>Metazoa</taxon>
        <taxon>Spiralia</taxon>
        <taxon>Lophotrochozoa</taxon>
        <taxon>Bryozoa</taxon>
        <taxon>Gymnolaemata</taxon>
        <taxon>Cheilostomatida</taxon>
        <taxon>Flustrina</taxon>
        <taxon>Buguloidea</taxon>
        <taxon>Bugulidae</taxon>
        <taxon>Bugula</taxon>
    </lineage>
</organism>
<comment type="similarity">
    <text evidence="2">Belongs to the enoyl-CoA hydratase/isomerase family.</text>
</comment>
<sequence>MNSTTAAIGRLRHLHSHLTKLRLCTLADGAHELLCEEINGKGILTINRPHALNSINENVTLRMYKQLKVWQQEKSVSLVIIKGAGGKAFSAGGDIKGLVSLVEDDSRTGGSSAFQFLKDEFRTQYTINTYNVPVISLADGYCMGGGCGTAVNSKYTITTERTTMAMPETLSVSCNLGSGFIPDNGGSYFLSHLPGNMGMYLGLTGDQIKGEDIYNIGLSTHHVTHKDGALDRLESDLISLSQPTDDTVSEILDLYHSKCYSGATSSLCSNIPTINRIFSKGRVEDIVRELRLEESDWAKHSLKLLLSNSPLALKLTHRLFRLTRRLNLYDSLSLELTVGGNMLALPTADFCKGVRALFVEKTGKPQWSPSNIKDVTEEEVSRYFTQSNHLNYEFLNQ</sequence>
<feature type="domain" description="Enoyl-CoA hydratase/isomerase" evidence="8">
    <location>
        <begin position="42"/>
        <end position="384"/>
    </location>
</feature>
<evidence type="ECO:0000256" key="7">
    <source>
        <dbReference type="ARBA" id="ARBA00031181"/>
    </source>
</evidence>
<dbReference type="CDD" id="cd06558">
    <property type="entry name" value="crotonase-like"/>
    <property type="match status" value="1"/>
</dbReference>
<dbReference type="Pfam" id="PF16113">
    <property type="entry name" value="ECH_2"/>
    <property type="match status" value="1"/>
</dbReference>
<comment type="function">
    <text evidence="6">Hydrolyzes 3-hydroxyisobutyryl-CoA (HIBYL-CoA), a saline catabolite. Has high activity toward isobutyryl-CoA. Could be an isobutyryl-CoA dehydrogenase that functions in valine catabolism. Also hydrolyzes 3-hydroxypropanoyl-CoA.</text>
</comment>
<accession>A0A7J7KBV2</accession>
<dbReference type="SUPFAM" id="SSF52096">
    <property type="entry name" value="ClpP/crotonase"/>
    <property type="match status" value="1"/>
</dbReference>
<dbReference type="Gene3D" id="3.90.226.10">
    <property type="entry name" value="2-enoyl-CoA Hydratase, Chain A, domain 1"/>
    <property type="match status" value="1"/>
</dbReference>
<evidence type="ECO:0000313" key="10">
    <source>
        <dbReference type="Proteomes" id="UP000593567"/>
    </source>
</evidence>
<dbReference type="NCBIfam" id="NF004127">
    <property type="entry name" value="PRK05617.1"/>
    <property type="match status" value="1"/>
</dbReference>
<keyword evidence="5" id="KW-0378">Hydrolase</keyword>
<dbReference type="OrthoDB" id="1737613at2759"/>
<dbReference type="EC" id="3.1.2.4" evidence="3"/>
<evidence type="ECO:0000256" key="6">
    <source>
        <dbReference type="ARBA" id="ARBA00024871"/>
    </source>
</evidence>
<keyword evidence="10" id="KW-1185">Reference proteome</keyword>
<evidence type="ECO:0000313" key="9">
    <source>
        <dbReference type="EMBL" id="KAF6035767.1"/>
    </source>
</evidence>
<dbReference type="InterPro" id="IPR029045">
    <property type="entry name" value="ClpP/crotonase-like_dom_sf"/>
</dbReference>
<dbReference type="UniPathway" id="UPA00362"/>
<dbReference type="Proteomes" id="UP000593567">
    <property type="component" value="Unassembled WGS sequence"/>
</dbReference>
<protein>
    <recommendedName>
        <fullName evidence="4">3-hydroxyisobutyryl-CoA hydrolase, mitochondrial</fullName>
        <ecNumber evidence="3">3.1.2.4</ecNumber>
    </recommendedName>
    <alternativeName>
        <fullName evidence="7">3-hydroxyisobutyryl-coenzyme A hydrolase</fullName>
    </alternativeName>
</protein>
<dbReference type="GO" id="GO:0006574">
    <property type="term" value="P:L-valine catabolic process"/>
    <property type="evidence" value="ECO:0007669"/>
    <property type="project" value="UniProtKB-UniPathway"/>
</dbReference>
<comment type="caution">
    <text evidence="9">The sequence shown here is derived from an EMBL/GenBank/DDBJ whole genome shotgun (WGS) entry which is preliminary data.</text>
</comment>
<gene>
    <name evidence="9" type="ORF">EB796_005931</name>
</gene>
<comment type="catalytic activity">
    <reaction evidence="1">
        <text>3-hydroxy-2-methylpropanoyl-CoA + H2O = 3-hydroxy-2-methylpropanoate + CoA + H(+)</text>
        <dbReference type="Rhea" id="RHEA:20888"/>
        <dbReference type="ChEBI" id="CHEBI:11805"/>
        <dbReference type="ChEBI" id="CHEBI:15377"/>
        <dbReference type="ChEBI" id="CHEBI:15378"/>
        <dbReference type="ChEBI" id="CHEBI:57287"/>
        <dbReference type="ChEBI" id="CHEBI:57340"/>
        <dbReference type="EC" id="3.1.2.4"/>
    </reaction>
</comment>
<evidence type="ECO:0000256" key="3">
    <source>
        <dbReference type="ARBA" id="ARBA00011915"/>
    </source>
</evidence>
<dbReference type="PANTHER" id="PTHR43176">
    <property type="entry name" value="3-HYDROXYISOBUTYRYL-COA HYDROLASE-RELATED"/>
    <property type="match status" value="1"/>
</dbReference>